<dbReference type="Proteomes" id="UP000663829">
    <property type="component" value="Unassembled WGS sequence"/>
</dbReference>
<evidence type="ECO:0000256" key="1">
    <source>
        <dbReference type="SAM" id="MobiDB-lite"/>
    </source>
</evidence>
<dbReference type="GO" id="GO:0005737">
    <property type="term" value="C:cytoplasm"/>
    <property type="evidence" value="ECO:0007669"/>
    <property type="project" value="TreeGrafter"/>
</dbReference>
<evidence type="ECO:0000259" key="2">
    <source>
        <dbReference type="Pfam" id="PF03399"/>
    </source>
</evidence>
<proteinExistence type="predicted"/>
<keyword evidence="5" id="KW-1185">Reference proteome</keyword>
<accession>A0A814N930</accession>
<gene>
    <name evidence="3" type="ORF">GPM918_LOCUS18217</name>
    <name evidence="4" type="ORF">SRO942_LOCUS18214</name>
</gene>
<feature type="domain" description="SAC3/GANP/THP3 conserved" evidence="2">
    <location>
        <begin position="58"/>
        <end position="348"/>
    </location>
</feature>
<evidence type="ECO:0000313" key="5">
    <source>
        <dbReference type="Proteomes" id="UP000663829"/>
    </source>
</evidence>
<feature type="region of interest" description="Disordered" evidence="1">
    <location>
        <begin position="547"/>
        <end position="570"/>
    </location>
</feature>
<evidence type="ECO:0000313" key="3">
    <source>
        <dbReference type="EMBL" id="CAF1090169.1"/>
    </source>
</evidence>
<reference evidence="3" key="1">
    <citation type="submission" date="2021-02" db="EMBL/GenBank/DDBJ databases">
        <authorList>
            <person name="Nowell W R."/>
        </authorList>
    </citation>
    <scope>NUCLEOTIDE SEQUENCE</scope>
</reference>
<evidence type="ECO:0000313" key="4">
    <source>
        <dbReference type="EMBL" id="CAF3855702.1"/>
    </source>
</evidence>
<dbReference type="EMBL" id="CAJNOQ010005210">
    <property type="protein sequence ID" value="CAF1090169.1"/>
    <property type="molecule type" value="Genomic_DNA"/>
</dbReference>
<dbReference type="GO" id="GO:0006406">
    <property type="term" value="P:mRNA export from nucleus"/>
    <property type="evidence" value="ECO:0007669"/>
    <property type="project" value="TreeGrafter"/>
</dbReference>
<protein>
    <recommendedName>
        <fullName evidence="2">SAC3/GANP/THP3 conserved domain-containing protein</fullName>
    </recommendedName>
</protein>
<dbReference type="PANTHER" id="PTHR12436">
    <property type="entry name" value="80 KDA MCM3-ASSOCIATED PROTEIN"/>
    <property type="match status" value="1"/>
</dbReference>
<name>A0A814N930_9BILA</name>
<dbReference type="PANTHER" id="PTHR12436:SF3">
    <property type="entry name" value="GERMINAL-CENTER ASSOCIATED NUCLEAR PROTEIN"/>
    <property type="match status" value="1"/>
</dbReference>
<dbReference type="Gene3D" id="1.25.40.990">
    <property type="match status" value="1"/>
</dbReference>
<dbReference type="OrthoDB" id="21502at2759"/>
<dbReference type="Pfam" id="PF03399">
    <property type="entry name" value="SAC3_GANP"/>
    <property type="match status" value="1"/>
</dbReference>
<dbReference type="GO" id="GO:0070390">
    <property type="term" value="C:transcription export complex 2"/>
    <property type="evidence" value="ECO:0007669"/>
    <property type="project" value="TreeGrafter"/>
</dbReference>
<dbReference type="InterPro" id="IPR005062">
    <property type="entry name" value="SAC3/GANP/THP3_conserved"/>
</dbReference>
<organism evidence="3 5">
    <name type="scientific">Didymodactylos carnosus</name>
    <dbReference type="NCBI Taxonomy" id="1234261"/>
    <lineage>
        <taxon>Eukaryota</taxon>
        <taxon>Metazoa</taxon>
        <taxon>Spiralia</taxon>
        <taxon>Gnathifera</taxon>
        <taxon>Rotifera</taxon>
        <taxon>Eurotatoria</taxon>
        <taxon>Bdelloidea</taxon>
        <taxon>Philodinida</taxon>
        <taxon>Philodinidae</taxon>
        <taxon>Didymodactylos</taxon>
    </lineage>
</organism>
<dbReference type="EMBL" id="CAJOBC010005210">
    <property type="protein sequence ID" value="CAF3855702.1"/>
    <property type="molecule type" value="Genomic_DNA"/>
</dbReference>
<comment type="caution">
    <text evidence="3">The sequence shown here is derived from an EMBL/GenBank/DDBJ whole genome shotgun (WGS) entry which is preliminary data.</text>
</comment>
<dbReference type="Proteomes" id="UP000681722">
    <property type="component" value="Unassembled WGS sequence"/>
</dbReference>
<sequence>MEQLQALLTQLKDRRASTIQEKIRSLDIRDDIWRKYTELLKGKTNALEQQRTGVCQDMCCERERLTRGELQGGGFKSYEYDQETKTLVHSLMVTEYSRASADQPMPSPYDLRSGPVLLKTMSYLITNIMDRFDVERDKSEWYNFLWDRTRAIRKELTQQRIRDEISIQILEQCSRFYIFCSAFLSEYRRELFDPNLNDKMLIDCLNQLKDLYTMFKRQNQSKALKNIAEFCSYMLLINLKEDNETLLRIRHLFRDLTTNFEMQIALDIHRQLLVSNTTRFFQLIEKSTLLQSCLLNRYFSRIRAKRLDILVQSTRPNDECKISELSLILGMDSEKDTCEYLESAGFNLGQDSTTVILNLNDRPEQLPITRLSQKLILSKYQRNLKDIISGNGTICSTTSARTPVEDNFDEQGYFTGDLRHIEQFIATHKRTIPQPKSTLAPLYQPQTQQQPHTAFKRPIIPQPQPKTTTTTDIYRNPFQLPIASSTSASPSSLFSKLPTSSSSPSVFIQRPLLPTTPSNFQVQFDSRAMTTNTPSIFATTQISTPTSSLFSTKENDTISSPPRPQITTMPVSRTHMPTRIPSLQNQKTILIDQLSSSAFQILPHSLTTPAMPVAKKSDDVEAKSKEPVILAKDNIAKERLLTKEIIESLIIDSYDELLNEYIEQIANDNIDELITVWNKRVTISIDLCDEFINDEFSELCNECYQELKFSQKMIMDTLHEQYERKRRRYLSKKYFFIWLITSRTNREDRLILKCLQDSFTLKNNEQVLELLAGIELITIHHQTLEDVSQILKLRRQLKQKQIEDEKILHEKWIHACKHIDFVDMVKQQTNQLRLSMMPVDRIDYYSKWLVLVPMEYTDKDLHIKWIFSKFTTPSNETLKCGFNSFQSFTWSNDRVRTQFRIIGFLGKLSGDEEKKIIDTKYLLGTTGIILFSHNCSINILDEYLRLIDDTIPKGVQLPVQILSTTTSEVNNIVKILKSYTISNHLQRFNHNGLTPLIISDLYRVHGHKLVQLLDNFLSKTVTKCKWEIKTLDIIVNKLNFEFETIKKTIKTFQHTIKLNDIIDLINDLLSKMWSLITQVSTTNLNWPLADYLAPYEENVLHWSSNKLINQLLQFEQTVSHLPHINSLSTTLYLTREHFNQLSIWNKIEIYCKSILEKLSKIIHESHEQFSKTLLTKIETWLLSLYKEENDIISINLIDLLSLIVTHIIKSLTVDIDKKKINLNDLCGIFPIDTENMLLRTIWFTETQTWKRIIESHRTLSISSKRSISSLTSSHSKIKKHKENISIVLDDNEQSSQLTLSLDSWNMEMKKFYSNMNDDLSEMQQTLNSLVHKHQQQM</sequence>
<dbReference type="InterPro" id="IPR045107">
    <property type="entry name" value="SAC3/GANP/THP3"/>
</dbReference>